<gene>
    <name evidence="4" type="ORF">T458_26950</name>
</gene>
<feature type="modified residue" description="4-aspartylphosphate" evidence="1">
    <location>
        <position position="53"/>
    </location>
</feature>
<proteinExistence type="predicted"/>
<keyword evidence="1" id="KW-0597">Phosphoprotein</keyword>
<dbReference type="PROSITE" id="PS50110">
    <property type="entry name" value="RESPONSE_REGULATORY"/>
    <property type="match status" value="1"/>
</dbReference>
<evidence type="ECO:0000256" key="2">
    <source>
        <dbReference type="SAM" id="Phobius"/>
    </source>
</evidence>
<keyword evidence="2" id="KW-1133">Transmembrane helix</keyword>
<dbReference type="Proteomes" id="UP000017973">
    <property type="component" value="Unassembled WGS sequence"/>
</dbReference>
<protein>
    <recommendedName>
        <fullName evidence="3">Response regulatory domain-containing protein</fullName>
    </recommendedName>
</protein>
<comment type="caution">
    <text evidence="4">The sequence shown here is derived from an EMBL/GenBank/DDBJ whole genome shotgun (WGS) entry which is preliminary data.</text>
</comment>
<feature type="transmembrane region" description="Helical" evidence="2">
    <location>
        <begin position="74"/>
        <end position="92"/>
    </location>
</feature>
<dbReference type="eggNOG" id="COG3947">
    <property type="taxonomic scope" value="Bacteria"/>
</dbReference>
<dbReference type="SUPFAM" id="SSF52172">
    <property type="entry name" value="CheY-like"/>
    <property type="match status" value="1"/>
</dbReference>
<dbReference type="AlphaFoldDB" id="V6M0M4"/>
<reference evidence="4 5" key="1">
    <citation type="journal article" date="2014" name="Genome Announc.">
        <title>Draft Genome Sequence of Brevibacillus panacihumi Strain W25, a Halotolerant Hydrocarbon-Degrading Bacterium.</title>
        <authorList>
            <person name="Wang X."/>
            <person name="Jin D."/>
            <person name="Zhou L."/>
            <person name="Wu L."/>
            <person name="An W."/>
            <person name="Chen Y."/>
            <person name="Zhao L."/>
        </authorList>
    </citation>
    <scope>NUCLEOTIDE SEQUENCE [LARGE SCALE GENOMIC DNA]</scope>
    <source>
        <strain evidence="4 5">W25</strain>
    </source>
</reference>
<dbReference type="STRING" id="1408254.T458_26950"/>
<dbReference type="RefSeq" id="WP_023559116.1">
    <property type="nucleotide sequence ID" value="NZ_KI629786.1"/>
</dbReference>
<keyword evidence="2" id="KW-0812">Transmembrane</keyword>
<dbReference type="InterPro" id="IPR001789">
    <property type="entry name" value="Sig_transdc_resp-reg_receiver"/>
</dbReference>
<evidence type="ECO:0000259" key="3">
    <source>
        <dbReference type="PROSITE" id="PS50110"/>
    </source>
</evidence>
<dbReference type="GO" id="GO:0000160">
    <property type="term" value="P:phosphorelay signal transduction system"/>
    <property type="evidence" value="ECO:0007669"/>
    <property type="project" value="InterPro"/>
</dbReference>
<dbReference type="Pfam" id="PF00072">
    <property type="entry name" value="Response_reg"/>
    <property type="match status" value="1"/>
</dbReference>
<dbReference type="EMBL" id="AYJU01000018">
    <property type="protein sequence ID" value="EST52226.1"/>
    <property type="molecule type" value="Genomic_DNA"/>
</dbReference>
<accession>V6M0M4</accession>
<dbReference type="InterPro" id="IPR011006">
    <property type="entry name" value="CheY-like_superfamily"/>
</dbReference>
<dbReference type="HOGENOM" id="CLU_2128725_0_0_9"/>
<name>V6M0M4_9BACL</name>
<feature type="domain" description="Response regulatory" evidence="3">
    <location>
        <begin position="2"/>
        <end position="113"/>
    </location>
</feature>
<evidence type="ECO:0000313" key="5">
    <source>
        <dbReference type="Proteomes" id="UP000017973"/>
    </source>
</evidence>
<sequence>MKAILIDDEQLALNYLEHQLVHIADVEIIGKFTDPMVGKRAIEKNEIDIVFLDIQIPKLNGIELAEQLLEMKPQLQIVFVTAMYMVAGMRSFTRKSGCRCKMERSFRNMKEKK</sequence>
<keyword evidence="2" id="KW-0472">Membrane</keyword>
<evidence type="ECO:0000313" key="4">
    <source>
        <dbReference type="EMBL" id="EST52226.1"/>
    </source>
</evidence>
<dbReference type="Gene3D" id="3.40.50.2300">
    <property type="match status" value="1"/>
</dbReference>
<dbReference type="PATRIC" id="fig|1408254.3.peg.5229"/>
<organism evidence="4 5">
    <name type="scientific">Brevibacillus panacihumi W25</name>
    <dbReference type="NCBI Taxonomy" id="1408254"/>
    <lineage>
        <taxon>Bacteria</taxon>
        <taxon>Bacillati</taxon>
        <taxon>Bacillota</taxon>
        <taxon>Bacilli</taxon>
        <taxon>Bacillales</taxon>
        <taxon>Paenibacillaceae</taxon>
        <taxon>Brevibacillus</taxon>
    </lineage>
</organism>
<dbReference type="SMART" id="SM00448">
    <property type="entry name" value="REC"/>
    <property type="match status" value="1"/>
</dbReference>
<keyword evidence="5" id="KW-1185">Reference proteome</keyword>
<evidence type="ECO:0000256" key="1">
    <source>
        <dbReference type="PROSITE-ProRule" id="PRU00169"/>
    </source>
</evidence>